<dbReference type="Gene3D" id="3.30.559.10">
    <property type="entry name" value="Chloramphenicol acetyltransferase-like domain"/>
    <property type="match status" value="1"/>
</dbReference>
<evidence type="ECO:0000256" key="6">
    <source>
        <dbReference type="ARBA" id="ARBA00023315"/>
    </source>
</evidence>
<dbReference type="Gene3D" id="2.40.50.100">
    <property type="match status" value="1"/>
</dbReference>
<dbReference type="RefSeq" id="WP_032925758.1">
    <property type="nucleotide sequence ID" value="NZ_CP033367.1"/>
</dbReference>
<dbReference type="GO" id="GO:0005737">
    <property type="term" value="C:cytoplasm"/>
    <property type="evidence" value="ECO:0007669"/>
    <property type="project" value="TreeGrafter"/>
</dbReference>
<dbReference type="Gene3D" id="4.10.320.10">
    <property type="entry name" value="E3-binding domain"/>
    <property type="match status" value="1"/>
</dbReference>
<evidence type="ECO:0000256" key="4">
    <source>
        <dbReference type="ARBA" id="ARBA00022679"/>
    </source>
</evidence>
<dbReference type="GO" id="GO:0016407">
    <property type="term" value="F:acetyltransferase activity"/>
    <property type="evidence" value="ECO:0007669"/>
    <property type="project" value="TreeGrafter"/>
</dbReference>
<feature type="domain" description="Lipoyl-binding" evidence="8">
    <location>
        <begin position="2"/>
        <end position="77"/>
    </location>
</feature>
<accession>A0A6M7WNM8</accession>
<dbReference type="SUPFAM" id="SSF52777">
    <property type="entry name" value="CoA-dependent acyltransferases"/>
    <property type="match status" value="1"/>
</dbReference>
<proteinExistence type="inferred from homology"/>
<evidence type="ECO:0000256" key="2">
    <source>
        <dbReference type="ARBA" id="ARBA00007317"/>
    </source>
</evidence>
<dbReference type="Pfam" id="PF00198">
    <property type="entry name" value="2-oxoacid_dh"/>
    <property type="match status" value="1"/>
</dbReference>
<evidence type="ECO:0000256" key="5">
    <source>
        <dbReference type="ARBA" id="ARBA00022823"/>
    </source>
</evidence>
<keyword evidence="5 7" id="KW-0450">Lipoyl</keyword>
<evidence type="ECO:0000313" key="10">
    <source>
        <dbReference type="Proteomes" id="UP000503017"/>
    </source>
</evidence>
<dbReference type="GO" id="GO:0031405">
    <property type="term" value="F:lipoic acid binding"/>
    <property type="evidence" value="ECO:0007669"/>
    <property type="project" value="TreeGrafter"/>
</dbReference>
<evidence type="ECO:0000259" key="8">
    <source>
        <dbReference type="PROSITE" id="PS50968"/>
    </source>
</evidence>
<dbReference type="AlphaFoldDB" id="A0A6M7WNM8"/>
<keyword evidence="6 7" id="KW-0012">Acyltransferase</keyword>
<dbReference type="InterPro" id="IPR001078">
    <property type="entry name" value="2-oxoacid_DH_actylTfrase"/>
</dbReference>
<reference evidence="9 10" key="1">
    <citation type="submission" date="2018-10" db="EMBL/GenBank/DDBJ databases">
        <authorList>
            <person name="Perry B.J."/>
            <person name="Sullivan J.T."/>
            <person name="Murphy R.J.T."/>
            <person name="Ramsay J.P."/>
            <person name="Ronson C.W."/>
        </authorList>
    </citation>
    <scope>NUCLEOTIDE SEQUENCE [LARGE SCALE GENOMIC DNA]</scope>
    <source>
        <strain evidence="9 10">R88b</strain>
    </source>
</reference>
<dbReference type="EC" id="2.3.1.-" evidence="7"/>
<dbReference type="InterPro" id="IPR003016">
    <property type="entry name" value="2-oxoA_DH_lipoyl-BS"/>
</dbReference>
<sequence length="440" mass="46295">MGANVVMPQLGETVAEGKIVSWFKKVGDSVKAGDRLFEVETDKVTIDVEAIEGGTIMEIRVVDGATAPVGAVVAVLGSGATGSSAASPGVENPVADKAKVSPKAATALSVFEEVRTSRGLFGKAMQDGIRLTPLARRLVAEQGIDLKGLVADARKKGLDRIAVKDVHAYSAAHSQASAVPPTSAPQAGPAALASIPSVSLPIGPRDMVVAFSSIRKKTADRLAESWRSIPHVFQALEVDFTAIDIVRKLRRDAFKAESGLALTFLPFIARAVSIALREYPDINARTDGASLVRCADVNIGIAVDLDHKGLIVPVLRNADELTVPGLAKGIGRLVEKARAGKLGADDLAGGTYSITNNGAFGTQFTAPIINAPQVAILSTDAIRLRPAVISTAEGDFIAPRMLGMIGQSFDHRAFDGAYSAAFLSRLKSVLEKRNWEQEFA</sequence>
<gene>
    <name evidence="9" type="ORF">EB235_03565</name>
</gene>
<dbReference type="EMBL" id="CP033367">
    <property type="protein sequence ID" value="QKD00671.1"/>
    <property type="molecule type" value="Genomic_DNA"/>
</dbReference>
<dbReference type="InterPro" id="IPR023213">
    <property type="entry name" value="CAT-like_dom_sf"/>
</dbReference>
<evidence type="ECO:0000256" key="7">
    <source>
        <dbReference type="RuleBase" id="RU003423"/>
    </source>
</evidence>
<comment type="similarity">
    <text evidence="2 7">Belongs to the 2-oxoacid dehydrogenase family.</text>
</comment>
<dbReference type="PANTHER" id="PTHR43178">
    <property type="entry name" value="DIHYDROLIPOAMIDE ACETYLTRANSFERASE COMPONENT OF PYRUVATE DEHYDROGENASE COMPLEX"/>
    <property type="match status" value="1"/>
</dbReference>
<comment type="cofactor">
    <cofactor evidence="1 7">
        <name>(R)-lipoate</name>
        <dbReference type="ChEBI" id="CHEBI:83088"/>
    </cofactor>
</comment>
<evidence type="ECO:0000256" key="3">
    <source>
        <dbReference type="ARBA" id="ARBA00011484"/>
    </source>
</evidence>
<organism evidence="9 10">
    <name type="scientific">Mesorhizobium loti R88b</name>
    <dbReference type="NCBI Taxonomy" id="935548"/>
    <lineage>
        <taxon>Bacteria</taxon>
        <taxon>Pseudomonadati</taxon>
        <taxon>Pseudomonadota</taxon>
        <taxon>Alphaproteobacteria</taxon>
        <taxon>Hyphomicrobiales</taxon>
        <taxon>Phyllobacteriaceae</taxon>
        <taxon>Mesorhizobium</taxon>
    </lineage>
</organism>
<name>A0A6M7WNM8_RHILI</name>
<dbReference type="SUPFAM" id="SSF51230">
    <property type="entry name" value="Single hybrid motif"/>
    <property type="match status" value="1"/>
</dbReference>
<dbReference type="Pfam" id="PF00364">
    <property type="entry name" value="Biotin_lipoyl"/>
    <property type="match status" value="1"/>
</dbReference>
<dbReference type="InterPro" id="IPR036625">
    <property type="entry name" value="E3-bd_dom_sf"/>
</dbReference>
<comment type="subunit">
    <text evidence="3">Forms a 24-polypeptide structural core with octahedral symmetry.</text>
</comment>
<dbReference type="PROSITE" id="PS00189">
    <property type="entry name" value="LIPOYL"/>
    <property type="match status" value="1"/>
</dbReference>
<dbReference type="Proteomes" id="UP000503017">
    <property type="component" value="Chromosome"/>
</dbReference>
<evidence type="ECO:0000256" key="1">
    <source>
        <dbReference type="ARBA" id="ARBA00001938"/>
    </source>
</evidence>
<dbReference type="InterPro" id="IPR011053">
    <property type="entry name" value="Single_hybrid_motif"/>
</dbReference>
<dbReference type="InterPro" id="IPR000089">
    <property type="entry name" value="Biotin_lipoyl"/>
</dbReference>
<keyword evidence="4 7" id="KW-0808">Transferase</keyword>
<dbReference type="PROSITE" id="PS50968">
    <property type="entry name" value="BIOTINYL_LIPOYL"/>
    <property type="match status" value="1"/>
</dbReference>
<dbReference type="CDD" id="cd06849">
    <property type="entry name" value="lipoyl_domain"/>
    <property type="match status" value="1"/>
</dbReference>
<protein>
    <recommendedName>
        <fullName evidence="7">Dihydrolipoamide acetyltransferase component of pyruvate dehydrogenase complex</fullName>
        <ecNumber evidence="7">2.3.1.-</ecNumber>
    </recommendedName>
</protein>
<dbReference type="PANTHER" id="PTHR43178:SF5">
    <property type="entry name" value="LIPOAMIDE ACYLTRANSFERASE COMPONENT OF BRANCHED-CHAIN ALPHA-KETO ACID DEHYDROGENASE COMPLEX, MITOCHONDRIAL"/>
    <property type="match status" value="1"/>
</dbReference>
<evidence type="ECO:0000313" key="9">
    <source>
        <dbReference type="EMBL" id="QKD00671.1"/>
    </source>
</evidence>
<dbReference type="InterPro" id="IPR050743">
    <property type="entry name" value="2-oxoacid_DH_E2_comp"/>
</dbReference>